<evidence type="ECO:0000313" key="2">
    <source>
        <dbReference type="Proteomes" id="UP001320831"/>
    </source>
</evidence>
<sequence length="266" mass="28228">MVENPDEKGSAPLGGLSEELASAVRDRVRDARHVVRRLASGSARDVAVSRQSLTAGPRELLREVARISDTALTQAETIAVSFAPPPLRPHREESGLLDPRLHFAPGGLRGAALFKRDMYRLTKGILAALGLADPLIHESRLGDARHALERGSARLVAAARNGDEQAACQLAARLALELARREPVILALTGGPSRRKAEIVDFSYAIIGLAVAVAWTNAGASAQAELIDGTVTAALARQEELESAMAAEDAEERLAAVYAKLAPHLP</sequence>
<dbReference type="EMBL" id="JAOCZP010000001">
    <property type="protein sequence ID" value="MCT7374512.1"/>
    <property type="molecule type" value="Genomic_DNA"/>
</dbReference>
<reference evidence="1 2" key="1">
    <citation type="submission" date="2022-09" db="EMBL/GenBank/DDBJ databases">
        <title>Chelativorans salina sp. nov., a novel slightly halophilic bacterium isolated from a saline lake sediment enrichment.</title>
        <authorList>
            <person name="Gao L."/>
            <person name="Fang B.-Z."/>
            <person name="Li W.-J."/>
        </authorList>
    </citation>
    <scope>NUCLEOTIDE SEQUENCE [LARGE SCALE GENOMIC DNA]</scope>
    <source>
        <strain evidence="1 2">EGI FJ00035</strain>
    </source>
</reference>
<gene>
    <name evidence="1" type="ORF">N5A92_05625</name>
</gene>
<proteinExistence type="predicted"/>
<comment type="caution">
    <text evidence="1">The sequence shown here is derived from an EMBL/GenBank/DDBJ whole genome shotgun (WGS) entry which is preliminary data.</text>
</comment>
<evidence type="ECO:0000313" key="1">
    <source>
        <dbReference type="EMBL" id="MCT7374512.1"/>
    </source>
</evidence>
<organism evidence="1 2">
    <name type="scientific">Chelativorans salis</name>
    <dbReference type="NCBI Taxonomy" id="2978478"/>
    <lineage>
        <taxon>Bacteria</taxon>
        <taxon>Pseudomonadati</taxon>
        <taxon>Pseudomonadota</taxon>
        <taxon>Alphaproteobacteria</taxon>
        <taxon>Hyphomicrobiales</taxon>
        <taxon>Phyllobacteriaceae</taxon>
        <taxon>Chelativorans</taxon>
    </lineage>
</organism>
<protein>
    <submittedName>
        <fullName evidence="1">Uncharacterized protein</fullName>
    </submittedName>
</protein>
<accession>A0ABT2LIV5</accession>
<keyword evidence="2" id="KW-1185">Reference proteome</keyword>
<name>A0ABT2LIV5_9HYPH</name>
<dbReference type="Proteomes" id="UP001320831">
    <property type="component" value="Unassembled WGS sequence"/>
</dbReference>
<dbReference type="RefSeq" id="WP_260900912.1">
    <property type="nucleotide sequence ID" value="NZ_JAOCZP010000001.1"/>
</dbReference>